<evidence type="ECO:0000313" key="2">
    <source>
        <dbReference type="Proteomes" id="UP000183832"/>
    </source>
</evidence>
<sequence length="68" mass="7874">MEECGSKSALARKKLTIVLTAIQFTSRRHAQQGVLVDETKRKLIDNAIWLSIQFMFEIYSMEQQTANR</sequence>
<reference evidence="1 2" key="1">
    <citation type="submission" date="2015-04" db="EMBL/GenBank/DDBJ databases">
        <authorList>
            <person name="Syromyatnikov M.Y."/>
            <person name="Popov V.N."/>
        </authorList>
    </citation>
    <scope>NUCLEOTIDE SEQUENCE [LARGE SCALE GENOMIC DNA]</scope>
</reference>
<proteinExistence type="predicted"/>
<evidence type="ECO:0000313" key="1">
    <source>
        <dbReference type="EMBL" id="CRL07599.1"/>
    </source>
</evidence>
<gene>
    <name evidence="1" type="ORF">CLUMA_CG020564</name>
</gene>
<keyword evidence="2" id="KW-1185">Reference proteome</keyword>
<dbReference type="Proteomes" id="UP000183832">
    <property type="component" value="Unassembled WGS sequence"/>
</dbReference>
<name>A0A1J1J5D4_9DIPT</name>
<organism evidence="1 2">
    <name type="scientific">Clunio marinus</name>
    <dbReference type="NCBI Taxonomy" id="568069"/>
    <lineage>
        <taxon>Eukaryota</taxon>
        <taxon>Metazoa</taxon>
        <taxon>Ecdysozoa</taxon>
        <taxon>Arthropoda</taxon>
        <taxon>Hexapoda</taxon>
        <taxon>Insecta</taxon>
        <taxon>Pterygota</taxon>
        <taxon>Neoptera</taxon>
        <taxon>Endopterygota</taxon>
        <taxon>Diptera</taxon>
        <taxon>Nematocera</taxon>
        <taxon>Chironomoidea</taxon>
        <taxon>Chironomidae</taxon>
        <taxon>Clunio</taxon>
    </lineage>
</organism>
<dbReference type="AlphaFoldDB" id="A0A1J1J5D4"/>
<protein>
    <submittedName>
        <fullName evidence="1">CLUMA_CG020564, isoform A</fullName>
    </submittedName>
</protein>
<accession>A0A1J1J5D4</accession>
<dbReference type="EMBL" id="CVRI01000072">
    <property type="protein sequence ID" value="CRL07599.1"/>
    <property type="molecule type" value="Genomic_DNA"/>
</dbReference>